<name>A0A3S3LD02_9MICO</name>
<evidence type="ECO:0008006" key="5">
    <source>
        <dbReference type="Google" id="ProtNLM"/>
    </source>
</evidence>
<dbReference type="Proteomes" id="UP000285970">
    <property type="component" value="Unassembled WGS sequence"/>
</dbReference>
<dbReference type="RefSeq" id="WP_128218210.1">
    <property type="nucleotide sequence ID" value="NZ_RBZY01000038.1"/>
</dbReference>
<sequence>MTYTLVRSLATAALVAGAALALPATAGAATSDPPGNADTHASASLIGGTAAPVLGFWIGGGTLALAGGAIAVGTTVRRHRHALDA</sequence>
<evidence type="ECO:0000256" key="2">
    <source>
        <dbReference type="SAM" id="SignalP"/>
    </source>
</evidence>
<proteinExistence type="predicted"/>
<comment type="caution">
    <text evidence="3">The sequence shown here is derived from an EMBL/GenBank/DDBJ whole genome shotgun (WGS) entry which is preliminary data.</text>
</comment>
<protein>
    <recommendedName>
        <fullName evidence="5">LPXTG-motif cell wall anchor domain-containing protein</fullName>
    </recommendedName>
</protein>
<dbReference type="AlphaFoldDB" id="A0A3S3LD02"/>
<evidence type="ECO:0000256" key="1">
    <source>
        <dbReference type="SAM" id="Phobius"/>
    </source>
</evidence>
<keyword evidence="1" id="KW-0812">Transmembrane</keyword>
<keyword evidence="1" id="KW-1133">Transmembrane helix</keyword>
<evidence type="ECO:0000313" key="4">
    <source>
        <dbReference type="Proteomes" id="UP000285970"/>
    </source>
</evidence>
<organism evidence="3 4">
    <name type="scientific">Microbacterium enclense</name>
    <dbReference type="NCBI Taxonomy" id="993073"/>
    <lineage>
        <taxon>Bacteria</taxon>
        <taxon>Bacillati</taxon>
        <taxon>Actinomycetota</taxon>
        <taxon>Actinomycetes</taxon>
        <taxon>Micrococcales</taxon>
        <taxon>Microbacteriaceae</taxon>
        <taxon>Microbacterium</taxon>
    </lineage>
</organism>
<keyword evidence="1" id="KW-0472">Membrane</keyword>
<accession>A0A3S3LD02</accession>
<feature type="chain" id="PRO_5018596772" description="LPXTG-motif cell wall anchor domain-containing protein" evidence="2">
    <location>
        <begin position="29"/>
        <end position="85"/>
    </location>
</feature>
<feature type="signal peptide" evidence="2">
    <location>
        <begin position="1"/>
        <end position="28"/>
    </location>
</feature>
<reference evidence="3 4" key="1">
    <citation type="journal article" date="2018" name="Front. Microbiol.">
        <title>Novel Insights Into Bacterial Dimethylsulfoniopropionate Catabolism in the East China Sea.</title>
        <authorList>
            <person name="Liu J."/>
            <person name="Liu J."/>
            <person name="Zhang S.H."/>
            <person name="Liang J."/>
            <person name="Lin H."/>
            <person name="Song D."/>
            <person name="Yang G.P."/>
            <person name="Todd J.D."/>
            <person name="Zhang X.H."/>
        </authorList>
    </citation>
    <scope>NUCLEOTIDE SEQUENCE [LARGE SCALE GENOMIC DNA]</scope>
    <source>
        <strain evidence="3 4">ZYFD042</strain>
    </source>
</reference>
<keyword evidence="2" id="KW-0732">Signal</keyword>
<evidence type="ECO:0000313" key="3">
    <source>
        <dbReference type="EMBL" id="RWR17645.1"/>
    </source>
</evidence>
<feature type="transmembrane region" description="Helical" evidence="1">
    <location>
        <begin position="52"/>
        <end position="72"/>
    </location>
</feature>
<dbReference type="EMBL" id="RBZY01000038">
    <property type="protein sequence ID" value="RWR17645.1"/>
    <property type="molecule type" value="Genomic_DNA"/>
</dbReference>
<gene>
    <name evidence="3" type="ORF">D8Y23_11215</name>
</gene>